<gene>
    <name evidence="3" type="ORF">PTSG_04949</name>
</gene>
<proteinExistence type="predicted"/>
<dbReference type="PANTHER" id="PTHR20883">
    <property type="entry name" value="PHYTANOYL-COA DIOXYGENASE DOMAIN CONTAINING 1"/>
    <property type="match status" value="1"/>
</dbReference>
<dbReference type="RefSeq" id="XP_004994264.1">
    <property type="nucleotide sequence ID" value="XM_004994207.1"/>
</dbReference>
<dbReference type="STRING" id="946362.F2U930"/>
<comment type="cofactor">
    <cofactor evidence="1">
        <name>Fe cation</name>
        <dbReference type="ChEBI" id="CHEBI:24875"/>
    </cofactor>
</comment>
<dbReference type="SUPFAM" id="SSF51197">
    <property type="entry name" value="Clavaminate synthase-like"/>
    <property type="match status" value="1"/>
</dbReference>
<accession>F2U930</accession>
<reference evidence="3" key="1">
    <citation type="submission" date="2009-08" db="EMBL/GenBank/DDBJ databases">
        <title>Annotation of Salpingoeca rosetta.</title>
        <authorList>
            <consortium name="The Broad Institute Genome Sequencing Platform"/>
            <person name="Russ C."/>
            <person name="Cuomo C."/>
            <person name="Burger G."/>
            <person name="Gray M.W."/>
            <person name="Holland P.W.H."/>
            <person name="King N."/>
            <person name="Lang F.B.F."/>
            <person name="Roger A.J."/>
            <person name="Ruiz-Trillo I."/>
            <person name="Young S.K."/>
            <person name="Zeng Q."/>
            <person name="Gargeya S."/>
            <person name="Alvarado L."/>
            <person name="Berlin A."/>
            <person name="Chapman S.B."/>
            <person name="Chen Z."/>
            <person name="Freedman E."/>
            <person name="Gellesch M."/>
            <person name="Goldberg J."/>
            <person name="Griggs A."/>
            <person name="Gujja S."/>
            <person name="Heilman E."/>
            <person name="Heiman D."/>
            <person name="Howarth C."/>
            <person name="Mehta T."/>
            <person name="Neiman D."/>
            <person name="Pearson M."/>
            <person name="Roberts A."/>
            <person name="Saif S."/>
            <person name="Shea T."/>
            <person name="Shenoy N."/>
            <person name="Sisk P."/>
            <person name="Stolte C."/>
            <person name="Sykes S."/>
            <person name="White J."/>
            <person name="Yandava C."/>
            <person name="Haas B."/>
            <person name="Nusbaum C."/>
            <person name="Birren B."/>
        </authorList>
    </citation>
    <scope>NUCLEOTIDE SEQUENCE [LARGE SCALE GENOMIC DNA]</scope>
    <source>
        <strain evidence="3">ATCC 50818</strain>
    </source>
</reference>
<dbReference type="Pfam" id="PF05721">
    <property type="entry name" value="PhyH"/>
    <property type="match status" value="1"/>
</dbReference>
<evidence type="ECO:0000313" key="4">
    <source>
        <dbReference type="Proteomes" id="UP000007799"/>
    </source>
</evidence>
<keyword evidence="4" id="KW-1185">Reference proteome</keyword>
<organism evidence="4">
    <name type="scientific">Salpingoeca rosetta (strain ATCC 50818 / BSB-021)</name>
    <dbReference type="NCBI Taxonomy" id="946362"/>
    <lineage>
        <taxon>Eukaryota</taxon>
        <taxon>Choanoflagellata</taxon>
        <taxon>Craspedida</taxon>
        <taxon>Salpingoecidae</taxon>
        <taxon>Salpingoeca</taxon>
    </lineage>
</organism>
<dbReference type="EMBL" id="GL832965">
    <property type="protein sequence ID" value="EGD73233.1"/>
    <property type="molecule type" value="Genomic_DNA"/>
</dbReference>
<evidence type="ECO:0008006" key="5">
    <source>
        <dbReference type="Google" id="ProtNLM"/>
    </source>
</evidence>
<evidence type="ECO:0000256" key="1">
    <source>
        <dbReference type="ARBA" id="ARBA00001962"/>
    </source>
</evidence>
<protein>
    <recommendedName>
        <fullName evidence="5">Phytanoyl-CoA dioxygenase</fullName>
    </recommendedName>
</protein>
<dbReference type="InterPro" id="IPR008775">
    <property type="entry name" value="Phytyl_CoA_dOase-like"/>
</dbReference>
<name>F2U930_SALR5</name>
<dbReference type="eggNOG" id="KOG3290">
    <property type="taxonomic scope" value="Eukaryota"/>
</dbReference>
<dbReference type="GeneID" id="16074843"/>
<dbReference type="Gene3D" id="2.60.120.620">
    <property type="entry name" value="q2cbj1_9rhob like domain"/>
    <property type="match status" value="1"/>
</dbReference>
<dbReference type="KEGG" id="sre:PTSG_04949"/>
<evidence type="ECO:0000256" key="2">
    <source>
        <dbReference type="SAM" id="MobiDB-lite"/>
    </source>
</evidence>
<evidence type="ECO:0000313" key="3">
    <source>
        <dbReference type="EMBL" id="EGD73233.1"/>
    </source>
</evidence>
<dbReference type="InParanoid" id="F2U930"/>
<dbReference type="PANTHER" id="PTHR20883:SF46">
    <property type="entry name" value="PHYTANOYL-COA HYDROXYLASE"/>
    <property type="match status" value="1"/>
</dbReference>
<dbReference type="Proteomes" id="UP000007799">
    <property type="component" value="Unassembled WGS sequence"/>
</dbReference>
<dbReference type="OrthoDB" id="445007at2759"/>
<feature type="region of interest" description="Disordered" evidence="2">
    <location>
        <begin position="1"/>
        <end position="39"/>
    </location>
</feature>
<dbReference type="OMA" id="PDSDQQT"/>
<dbReference type="AlphaFoldDB" id="F2U930"/>
<sequence length="325" mass="36290">MATSGGSMAAVATRSVQGESYGALERSRPPRWQPGRQQQVRSQAHVAYQASVLGWQFDFETPESWLETQAIPDLREQLMEDGFLQINGVLTPRELKLYKRLYKAFLNGTIDSELHRHDLGSHQPAQTNEHENVMQIMWPSDYVKHLAQGAIHSRTALLARVLVGDEMTFDFDMLIAKGPHTNTAVPWHQDQAYWPDLPDTRALSFWVAIDEATPSNGCMQFVPGSHLAPLHPHVPASEGHHVLSTTQDIDDSKRCVIPLPAGSCTAHFGNTLHGTGGNTTDAWRRAFIVNYRPWAMVQFMRQRGFDHGRAGVNSAGESREHGQVV</sequence>